<protein>
    <submittedName>
        <fullName evidence="1">Uncharacterized protein</fullName>
    </submittedName>
</protein>
<evidence type="ECO:0000313" key="4">
    <source>
        <dbReference type="EMBL" id="CAB4190989.1"/>
    </source>
</evidence>
<accession>A0A6J5PNJ1</accession>
<dbReference type="EMBL" id="LR797172">
    <property type="protein sequence ID" value="CAB4190989.1"/>
    <property type="molecule type" value="Genomic_DNA"/>
</dbReference>
<evidence type="ECO:0000313" key="3">
    <source>
        <dbReference type="EMBL" id="CAB4188326.1"/>
    </source>
</evidence>
<dbReference type="EMBL" id="LR797125">
    <property type="protein sequence ID" value="CAB4188326.1"/>
    <property type="molecule type" value="Genomic_DNA"/>
</dbReference>
<proteinExistence type="predicted"/>
<organism evidence="1">
    <name type="scientific">uncultured Caudovirales phage</name>
    <dbReference type="NCBI Taxonomy" id="2100421"/>
    <lineage>
        <taxon>Viruses</taxon>
        <taxon>Duplodnaviria</taxon>
        <taxon>Heunggongvirae</taxon>
        <taxon>Uroviricota</taxon>
        <taxon>Caudoviricetes</taxon>
        <taxon>Peduoviridae</taxon>
        <taxon>Maltschvirus</taxon>
        <taxon>Maltschvirus maltsch</taxon>
    </lineage>
</organism>
<dbReference type="EMBL" id="LR797074">
    <property type="protein sequence ID" value="CAB4185287.1"/>
    <property type="molecule type" value="Genomic_DNA"/>
</dbReference>
<dbReference type="EMBL" id="LR798413">
    <property type="protein sequence ID" value="CAB5229933.1"/>
    <property type="molecule type" value="Genomic_DNA"/>
</dbReference>
<reference evidence="1" key="1">
    <citation type="submission" date="2020-05" db="EMBL/GenBank/DDBJ databases">
        <authorList>
            <person name="Chiriac C."/>
            <person name="Salcher M."/>
            <person name="Ghai R."/>
            <person name="Kavagutti S V."/>
        </authorList>
    </citation>
    <scope>NUCLEOTIDE SEQUENCE</scope>
</reference>
<evidence type="ECO:0000313" key="2">
    <source>
        <dbReference type="EMBL" id="CAB4185287.1"/>
    </source>
</evidence>
<sequence>MNPDCSGGKHGACSGTAWDNDADELVLCGCDCHHQVAA</sequence>
<name>A0A6J5PNJ1_9CAUD</name>
<evidence type="ECO:0000313" key="1">
    <source>
        <dbReference type="EMBL" id="CAB4173479.1"/>
    </source>
</evidence>
<dbReference type="EMBL" id="LR796904">
    <property type="protein sequence ID" value="CAB4173479.1"/>
    <property type="molecule type" value="Genomic_DNA"/>
</dbReference>
<gene>
    <name evidence="2" type="ORF">UFOVP1120_30</name>
    <name evidence="3" type="ORF">UFOVP1183_24</name>
    <name evidence="4" type="ORF">UFOVP1227_7</name>
    <name evidence="5" type="ORF">UFOVP1571_30</name>
    <name evidence="1" type="ORF">UFOVP955_8</name>
</gene>
<evidence type="ECO:0000313" key="5">
    <source>
        <dbReference type="EMBL" id="CAB5229933.1"/>
    </source>
</evidence>